<evidence type="ECO:0000256" key="2">
    <source>
        <dbReference type="ARBA" id="ARBA00005254"/>
    </source>
</evidence>
<dbReference type="InterPro" id="IPR001753">
    <property type="entry name" value="Enoyl-CoA_hydra/iso"/>
</dbReference>
<dbReference type="EMBL" id="KJ605395">
    <property type="protein sequence ID" value="AIU93627.1"/>
    <property type="molecule type" value="Genomic_DNA"/>
</dbReference>
<dbReference type="AlphaFoldDB" id="A0A097SQ23"/>
<evidence type="ECO:0000256" key="5">
    <source>
        <dbReference type="ARBA" id="ARBA00023717"/>
    </source>
</evidence>
<comment type="catalytic activity">
    <reaction evidence="5">
        <text>a 4-saturated-(3S)-3-hydroxyacyl-CoA = a (3E)-enoyl-CoA + H2O</text>
        <dbReference type="Rhea" id="RHEA:20724"/>
        <dbReference type="ChEBI" id="CHEBI:15377"/>
        <dbReference type="ChEBI" id="CHEBI:58521"/>
        <dbReference type="ChEBI" id="CHEBI:137480"/>
        <dbReference type="EC" id="4.2.1.17"/>
    </reaction>
</comment>
<accession>A0A097SQ23</accession>
<keyword evidence="3" id="KW-0276">Fatty acid metabolism</keyword>
<dbReference type="PANTHER" id="PTHR43802">
    <property type="entry name" value="ENOYL-COA HYDRATASE"/>
    <property type="match status" value="1"/>
</dbReference>
<dbReference type="SUPFAM" id="SSF52096">
    <property type="entry name" value="ClpP/crotonase"/>
    <property type="match status" value="1"/>
</dbReference>
<dbReference type="GO" id="GO:0006631">
    <property type="term" value="P:fatty acid metabolic process"/>
    <property type="evidence" value="ECO:0007669"/>
    <property type="project" value="UniProtKB-KW"/>
</dbReference>
<dbReference type="PANTHER" id="PTHR43802:SF1">
    <property type="entry name" value="IP11341P-RELATED"/>
    <property type="match status" value="1"/>
</dbReference>
<reference evidence="7" key="1">
    <citation type="submission" date="2014-03" db="EMBL/GenBank/DDBJ databases">
        <authorList>
            <person name="Zhang G."/>
            <person name="Zhu L."/>
            <person name="Fang P."/>
        </authorList>
    </citation>
    <scope>NUCLEOTIDE SEQUENCE</scope>
    <source>
        <strain evidence="7">NS1</strain>
        <plasmid evidence="7">pNSL1</plasmid>
    </source>
</reference>
<evidence type="ECO:0000256" key="4">
    <source>
        <dbReference type="ARBA" id="ARBA00023709"/>
    </source>
</evidence>
<organism evidence="7">
    <name type="scientific">Rhodococcus sp. NS1</name>
    <dbReference type="NCBI Taxonomy" id="402236"/>
    <lineage>
        <taxon>Bacteria</taxon>
        <taxon>Bacillati</taxon>
        <taxon>Actinomycetota</taxon>
        <taxon>Actinomycetes</taxon>
        <taxon>Mycobacteriales</taxon>
        <taxon>Nocardiaceae</taxon>
        <taxon>Rhodococcus</taxon>
    </lineage>
</organism>
<dbReference type="PROSITE" id="PS00166">
    <property type="entry name" value="ENOYL_COA_HYDRATASE"/>
    <property type="match status" value="1"/>
</dbReference>
<protein>
    <recommendedName>
        <fullName evidence="8">Enoyl-CoA hydratase/isomerase family protein</fullName>
    </recommendedName>
</protein>
<evidence type="ECO:0000313" key="7">
    <source>
        <dbReference type="EMBL" id="AIU93627.1"/>
    </source>
</evidence>
<dbReference type="Gene3D" id="3.90.226.10">
    <property type="entry name" value="2-enoyl-CoA Hydratase, Chain A, domain 1"/>
    <property type="match status" value="1"/>
</dbReference>
<dbReference type="InterPro" id="IPR029045">
    <property type="entry name" value="ClpP/crotonase-like_dom_sf"/>
</dbReference>
<evidence type="ECO:0000256" key="3">
    <source>
        <dbReference type="ARBA" id="ARBA00022832"/>
    </source>
</evidence>
<comment type="catalytic activity">
    <reaction evidence="4">
        <text>a (3S)-3-hydroxyacyl-CoA = a (2E)-enoyl-CoA + H2O</text>
        <dbReference type="Rhea" id="RHEA:16105"/>
        <dbReference type="ChEBI" id="CHEBI:15377"/>
        <dbReference type="ChEBI" id="CHEBI:57318"/>
        <dbReference type="ChEBI" id="CHEBI:58856"/>
        <dbReference type="EC" id="4.2.1.17"/>
    </reaction>
</comment>
<evidence type="ECO:0000256" key="1">
    <source>
        <dbReference type="ARBA" id="ARBA00002994"/>
    </source>
</evidence>
<dbReference type="Pfam" id="PF00378">
    <property type="entry name" value="ECH_1"/>
    <property type="match status" value="1"/>
</dbReference>
<evidence type="ECO:0008006" key="8">
    <source>
        <dbReference type="Google" id="ProtNLM"/>
    </source>
</evidence>
<geneLocation type="plasmid" evidence="7">
    <name>pNSL1</name>
</geneLocation>
<dbReference type="GO" id="GO:0004300">
    <property type="term" value="F:enoyl-CoA hydratase activity"/>
    <property type="evidence" value="ECO:0007669"/>
    <property type="project" value="UniProtKB-EC"/>
</dbReference>
<gene>
    <name evidence="7" type="ORF">LRS1606.193</name>
</gene>
<proteinExistence type="inferred from homology"/>
<evidence type="ECO:0000256" key="6">
    <source>
        <dbReference type="RuleBase" id="RU003707"/>
    </source>
</evidence>
<comment type="similarity">
    <text evidence="2 6">Belongs to the enoyl-CoA hydratase/isomerase family.</text>
</comment>
<dbReference type="InterPro" id="IPR018376">
    <property type="entry name" value="Enoyl-CoA_hyd/isom_CS"/>
</dbReference>
<name>A0A097SQ23_9NOCA</name>
<keyword evidence="3" id="KW-0443">Lipid metabolism</keyword>
<dbReference type="CDD" id="cd06558">
    <property type="entry name" value="crotonase-like"/>
    <property type="match status" value="1"/>
</dbReference>
<comment type="function">
    <text evidence="1">Could possibly oxidize fatty acids using specific components.</text>
</comment>
<keyword evidence="7" id="KW-0614">Plasmid</keyword>
<sequence>MNSSLIDVDTTELDDHGVAVVTLNRPGKKNALSHTMRLDLAHAFEALTDARVVILTGRGDIFSAGFDLTEFDRIDEPGLWESSDRMNAAIAMHPVPVIAALDGPAVAGGADLAMLTDIRLGTARTSFSHPEHRRFPVVYGPLAECVGPTRARELVLTGRTVKADEALAIGLLTEIVRDRPVLDRARELAYDIARTPWHLLHRMRDKFQMTQRYDPACHTLSL</sequence>